<protein>
    <submittedName>
        <fullName evidence="6">Uncharacterized protein conserved in bacteria</fullName>
    </submittedName>
</protein>
<dbReference type="GO" id="GO:0016787">
    <property type="term" value="F:hydrolase activity"/>
    <property type="evidence" value="ECO:0007669"/>
    <property type="project" value="UniProtKB-KW"/>
</dbReference>
<dbReference type="SMART" id="SM01208">
    <property type="entry name" value="G5"/>
    <property type="match status" value="1"/>
</dbReference>
<evidence type="ECO:0000256" key="1">
    <source>
        <dbReference type="ARBA" id="ARBA00010830"/>
    </source>
</evidence>
<keyword evidence="3" id="KW-0378">Hydrolase</keyword>
<name>A0A448HIX3_9ACTO</name>
<dbReference type="InterPro" id="IPR023346">
    <property type="entry name" value="Lysozyme-like_dom_sf"/>
</dbReference>
<sequence length="289" mass="29211">MGLTPDTEPVAAAPDAQAPGRRRLTPAVARAGAIAAALSLAVSGGAYAAVRAADQDVAPISESQVRLEAIGSSPSADATAAEGLAVQGQAQTVTTEVQETTEPHGTVEQETDELPEGETKVATEGVDGLTRTTYQVTRSGEEEISRETVSTVVVTPKVDEVVLVGTGTAASTETTDSASSEPAASSGSTGSSSSAGSSTGTTPTTSGGLTDGSVWQQLAECESGNNPAANTGNDYYGLYQFSLRTWRAMGGTGYPHEADAATQTAMAQKLQAQSGWGQWPACAAKLGLL</sequence>
<dbReference type="KEGG" id="ahw:NCTC11636_02134"/>
<dbReference type="Proteomes" id="UP000266895">
    <property type="component" value="Chromosome"/>
</dbReference>
<dbReference type="PROSITE" id="PS51109">
    <property type="entry name" value="G5"/>
    <property type="match status" value="1"/>
</dbReference>
<dbReference type="AlphaFoldDB" id="A0A448HIX3"/>
<keyword evidence="2" id="KW-0732">Signal</keyword>
<dbReference type="InterPro" id="IPR011098">
    <property type="entry name" value="G5_dom"/>
</dbReference>
<dbReference type="SUPFAM" id="SSF53955">
    <property type="entry name" value="Lysozyme-like"/>
    <property type="match status" value="1"/>
</dbReference>
<evidence type="ECO:0000256" key="2">
    <source>
        <dbReference type="ARBA" id="ARBA00022729"/>
    </source>
</evidence>
<gene>
    <name evidence="6" type="ORF">NCTC11636_02134</name>
</gene>
<dbReference type="RefSeq" id="WP_232009726.1">
    <property type="nucleotide sequence ID" value="NZ_LR134350.1"/>
</dbReference>
<feature type="domain" description="G5" evidence="5">
    <location>
        <begin position="87"/>
        <end position="168"/>
    </location>
</feature>
<dbReference type="Gene3D" id="1.10.530.10">
    <property type="match status" value="1"/>
</dbReference>
<accession>A0A448HIX3</accession>
<evidence type="ECO:0000256" key="3">
    <source>
        <dbReference type="ARBA" id="ARBA00022801"/>
    </source>
</evidence>
<dbReference type="Pfam" id="PF07501">
    <property type="entry name" value="G5"/>
    <property type="match status" value="1"/>
</dbReference>
<dbReference type="Pfam" id="PF06737">
    <property type="entry name" value="Transglycosylas"/>
    <property type="match status" value="1"/>
</dbReference>
<dbReference type="InterPro" id="IPR010618">
    <property type="entry name" value="RPF"/>
</dbReference>
<feature type="region of interest" description="Disordered" evidence="4">
    <location>
        <begin position="1"/>
        <end position="24"/>
    </location>
</feature>
<evidence type="ECO:0000259" key="5">
    <source>
        <dbReference type="PROSITE" id="PS51109"/>
    </source>
</evidence>
<feature type="region of interest" description="Disordered" evidence="4">
    <location>
        <begin position="168"/>
        <end position="211"/>
    </location>
</feature>
<feature type="region of interest" description="Disordered" evidence="4">
    <location>
        <begin position="98"/>
        <end position="129"/>
    </location>
</feature>
<evidence type="ECO:0000256" key="4">
    <source>
        <dbReference type="SAM" id="MobiDB-lite"/>
    </source>
</evidence>
<comment type="similarity">
    <text evidence="1">Belongs to the transglycosylase family. Rpf subfamily.</text>
</comment>
<keyword evidence="7" id="KW-1185">Reference proteome</keyword>
<evidence type="ECO:0000313" key="6">
    <source>
        <dbReference type="EMBL" id="VEG29613.1"/>
    </source>
</evidence>
<dbReference type="Gene3D" id="2.20.230.10">
    <property type="entry name" value="Resuscitation-promoting factor rpfb"/>
    <property type="match status" value="1"/>
</dbReference>
<organism evidence="6 7">
    <name type="scientific">Actinomyces howellii</name>
    <dbReference type="NCBI Taxonomy" id="52771"/>
    <lineage>
        <taxon>Bacteria</taxon>
        <taxon>Bacillati</taxon>
        <taxon>Actinomycetota</taxon>
        <taxon>Actinomycetes</taxon>
        <taxon>Actinomycetales</taxon>
        <taxon>Actinomycetaceae</taxon>
        <taxon>Actinomyces</taxon>
    </lineage>
</organism>
<proteinExistence type="inferred from homology"/>
<dbReference type="EMBL" id="LR134350">
    <property type="protein sequence ID" value="VEG29613.1"/>
    <property type="molecule type" value="Genomic_DNA"/>
</dbReference>
<evidence type="ECO:0000313" key="7">
    <source>
        <dbReference type="Proteomes" id="UP000266895"/>
    </source>
</evidence>
<dbReference type="CDD" id="cd13925">
    <property type="entry name" value="RPF"/>
    <property type="match status" value="1"/>
</dbReference>
<reference evidence="6 7" key="1">
    <citation type="submission" date="2018-12" db="EMBL/GenBank/DDBJ databases">
        <authorList>
            <consortium name="Pathogen Informatics"/>
        </authorList>
    </citation>
    <scope>NUCLEOTIDE SEQUENCE [LARGE SCALE GENOMIC DNA]</scope>
    <source>
        <strain evidence="6 7">NCTC11636</strain>
    </source>
</reference>